<dbReference type="SMART" id="SM01012">
    <property type="entry name" value="ANTAR"/>
    <property type="match status" value="1"/>
</dbReference>
<dbReference type="Pfam" id="PF03861">
    <property type="entry name" value="ANTAR"/>
    <property type="match status" value="1"/>
</dbReference>
<dbReference type="Proteomes" id="UP000198751">
    <property type="component" value="Chromosome I"/>
</dbReference>
<dbReference type="OrthoDB" id="3820533at2"/>
<dbReference type="GO" id="GO:0003723">
    <property type="term" value="F:RNA binding"/>
    <property type="evidence" value="ECO:0007669"/>
    <property type="project" value="InterPro"/>
</dbReference>
<dbReference type="SUPFAM" id="SSF52172">
    <property type="entry name" value="CheY-like"/>
    <property type="match status" value="1"/>
</dbReference>
<reference evidence="4" key="1">
    <citation type="submission" date="2016-10" db="EMBL/GenBank/DDBJ databases">
        <authorList>
            <person name="Varghese N."/>
            <person name="Submissions S."/>
        </authorList>
    </citation>
    <scope>NUCLEOTIDE SEQUENCE [LARGE SCALE GENOMIC DNA]</scope>
    <source>
        <strain evidence="4">IMMIB L-1606</strain>
    </source>
</reference>
<dbReference type="PROSITE" id="PS50921">
    <property type="entry name" value="ANTAR"/>
    <property type="match status" value="1"/>
</dbReference>
<proteinExistence type="predicted"/>
<dbReference type="Gene3D" id="1.10.10.10">
    <property type="entry name" value="Winged helix-like DNA-binding domain superfamily/Winged helix DNA-binding domain"/>
    <property type="match status" value="1"/>
</dbReference>
<sequence>MHARQVSPNFPGQRTRVLSGAGDEEAFETKASPPAVAGPLLPSRLHGPRSAAGLPTVVPHGTTPAGPASKAAQAAGSDGSQAMLLDLVIGADSLTDSLDRLAAAAVRSVAGAQQAGPIQSAGTRIECAVVLTQPRRSPAITGTSRDAERMMAWEQQAAEGPTSEVLAGGHPVAVLQRHGDFRWPRYCSELQVAGFGSVLGVRLRLDGAGDAAGSGPAGEAPGGDAETHAALAFFAPDSKAFPLQVIAEARAFAGLASRSLRMALDLHTARSMASDLRSALDSRTSINVACGVIMAQNRCSYHEAFSILAKASSHRNIKVRRIAEDILERLPEGPPQSHFGH</sequence>
<evidence type="ECO:0000313" key="4">
    <source>
        <dbReference type="Proteomes" id="UP000198751"/>
    </source>
</evidence>
<evidence type="ECO:0000313" key="3">
    <source>
        <dbReference type="EMBL" id="SDS70318.1"/>
    </source>
</evidence>
<evidence type="ECO:0000256" key="1">
    <source>
        <dbReference type="SAM" id="MobiDB-lite"/>
    </source>
</evidence>
<feature type="region of interest" description="Disordered" evidence="1">
    <location>
        <begin position="1"/>
        <end position="74"/>
    </location>
</feature>
<organism evidence="3 4">
    <name type="scientific">Pseudarthrobacter equi</name>
    <dbReference type="NCBI Taxonomy" id="728066"/>
    <lineage>
        <taxon>Bacteria</taxon>
        <taxon>Bacillati</taxon>
        <taxon>Actinomycetota</taxon>
        <taxon>Actinomycetes</taxon>
        <taxon>Micrococcales</taxon>
        <taxon>Micrococcaceae</taxon>
        <taxon>Pseudarthrobacter</taxon>
    </lineage>
</organism>
<accession>A0A1H1UD00</accession>
<protein>
    <submittedName>
        <fullName evidence="3">ANTAR domain-containing protein</fullName>
    </submittedName>
</protein>
<dbReference type="InterPro" id="IPR005561">
    <property type="entry name" value="ANTAR"/>
</dbReference>
<gene>
    <name evidence="3" type="ORF">SAMN04489743_0652</name>
</gene>
<dbReference type="AlphaFoldDB" id="A0A1H1UD00"/>
<dbReference type="InterPro" id="IPR011006">
    <property type="entry name" value="CheY-like_superfamily"/>
</dbReference>
<evidence type="ECO:0000259" key="2">
    <source>
        <dbReference type="PROSITE" id="PS50921"/>
    </source>
</evidence>
<dbReference type="EMBL" id="LT629779">
    <property type="protein sequence ID" value="SDS70318.1"/>
    <property type="molecule type" value="Genomic_DNA"/>
</dbReference>
<name>A0A1H1UD00_9MICC</name>
<feature type="compositionally biased region" description="Low complexity" evidence="1">
    <location>
        <begin position="64"/>
        <end position="74"/>
    </location>
</feature>
<feature type="compositionally biased region" description="Polar residues" evidence="1">
    <location>
        <begin position="1"/>
        <end position="12"/>
    </location>
</feature>
<feature type="domain" description="ANTAR" evidence="2">
    <location>
        <begin position="266"/>
        <end position="327"/>
    </location>
</feature>
<dbReference type="InterPro" id="IPR036388">
    <property type="entry name" value="WH-like_DNA-bd_sf"/>
</dbReference>
<keyword evidence="4" id="KW-1185">Reference proteome</keyword>